<feature type="region of interest" description="Disordered" evidence="2">
    <location>
        <begin position="58"/>
        <end position="86"/>
    </location>
</feature>
<evidence type="ECO:0000256" key="3">
    <source>
        <dbReference type="SAM" id="Phobius"/>
    </source>
</evidence>
<evidence type="ECO:0000313" key="5">
    <source>
        <dbReference type="Proteomes" id="UP000243797"/>
    </source>
</evidence>
<comment type="similarity">
    <text evidence="1">Belongs to the glycosyltransferase 32 family.</text>
</comment>
<dbReference type="InterPro" id="IPR007577">
    <property type="entry name" value="GlycoTrfase_DXD_sugar-bd_CS"/>
</dbReference>
<evidence type="ECO:0000256" key="2">
    <source>
        <dbReference type="SAM" id="MobiDB-lite"/>
    </source>
</evidence>
<feature type="transmembrane region" description="Helical" evidence="3">
    <location>
        <begin position="6"/>
        <end position="24"/>
    </location>
</feature>
<keyword evidence="4" id="KW-0328">Glycosyltransferase</keyword>
<gene>
    <name evidence="4" type="ORF">CAC42_7495</name>
</gene>
<dbReference type="PANTHER" id="PTHR31834:SF8">
    <property type="entry name" value="TRANSFERASE, PUTATIVE (AFU_ORTHOLOGUE AFUA_6G14040)-RELATED"/>
    <property type="match status" value="1"/>
</dbReference>
<dbReference type="AlphaFoldDB" id="A0A2K1QX74"/>
<keyword evidence="4" id="KW-0808">Transferase</keyword>
<protein>
    <submittedName>
        <fullName evidence="4">Initiation-specific alpha-1,6-mannosyltransferase</fullName>
    </submittedName>
</protein>
<dbReference type="Gene3D" id="3.90.550.20">
    <property type="match status" value="1"/>
</dbReference>
<dbReference type="SUPFAM" id="SSF53448">
    <property type="entry name" value="Nucleotide-diphospho-sugar transferases"/>
    <property type="match status" value="1"/>
</dbReference>
<sequence>MPTLSTLRPFLLLLVIAYIAYLSITSKSISSQVKSVVPYDIRQQAAALSQKACNCPAPASHSRPSYHGHTKGLGSNGRGYTTKSSGSQIAITNPSAAKVAQLLDQPFPKQIWQKSPFDLRRRNTKNIASWHKTNKGWRHIHLSDEDSDEFVERMFKNRPSIVRFWRSLDVEVLKSDFLRYLIMLVKGGVYADSDTECVEPIDAWVPEEYVGKANVVVGIEFDGKPEWSFSKPIGFVQYAFMVKAGHPLMENLVTRSMVNMETLSRRQRKEMPDIDPDFEDILFGTGPGALGDAVVHHIVEQGVDFRYEMMHDIKEPRLIADVLVLPVNAFGWGQGHSNAGNPAYGKPFVKHKFNGSWFKSKAQQDDETAGELGLNVDKPKADEKKPVTDDKNGAKKEESAGKGDKKEEPAVKGEEKKEPSGKDEKKEPADKDDKTEEEAASKDEQKKGSSHPAAAGNDYDDPVDVTDRGNGDINEDYTKAPKGKAHAVDDEPHGRSYYYDGVGEETDTYTAATSKQKPAPKKAGSKKGTHAKSSTPSKPLNKAEKALDDNITDAMDVVDEHESEVAEEEEEKQQLMDDMETASTPNGAGAPTFKKKGQLVNDPKKGAGRKSKPKQAPGETKDGAGGEDLIDREVTALYDSV</sequence>
<evidence type="ECO:0000256" key="1">
    <source>
        <dbReference type="ARBA" id="ARBA00009003"/>
    </source>
</evidence>
<dbReference type="PANTHER" id="PTHR31834">
    <property type="entry name" value="INITIATION-SPECIFIC ALPHA-1,6-MANNOSYLTRANSFERASE"/>
    <property type="match status" value="1"/>
</dbReference>
<keyword evidence="3" id="KW-0472">Membrane</keyword>
<keyword evidence="5" id="KW-1185">Reference proteome</keyword>
<dbReference type="EMBL" id="NKHZ01000031">
    <property type="protein sequence ID" value="PNS19651.1"/>
    <property type="molecule type" value="Genomic_DNA"/>
</dbReference>
<dbReference type="GO" id="GO:0006487">
    <property type="term" value="P:protein N-linked glycosylation"/>
    <property type="evidence" value="ECO:0007669"/>
    <property type="project" value="TreeGrafter"/>
</dbReference>
<comment type="caution">
    <text evidence="4">The sequence shown here is derived from an EMBL/GenBank/DDBJ whole genome shotgun (WGS) entry which is preliminary data.</text>
</comment>
<feature type="compositionally biased region" description="Basic and acidic residues" evidence="2">
    <location>
        <begin position="619"/>
        <end position="634"/>
    </location>
</feature>
<keyword evidence="3" id="KW-0812">Transmembrane</keyword>
<feature type="compositionally biased region" description="Basic and acidic residues" evidence="2">
    <location>
        <begin position="377"/>
        <end position="447"/>
    </location>
</feature>
<dbReference type="STRING" id="2082308.A0A2K1QX74"/>
<accession>A0A2K1QX74</accession>
<keyword evidence="3" id="KW-1133">Transmembrane helix</keyword>
<dbReference type="GO" id="GO:0000136">
    <property type="term" value="C:mannan polymerase complex"/>
    <property type="evidence" value="ECO:0007669"/>
    <property type="project" value="TreeGrafter"/>
</dbReference>
<dbReference type="InParanoid" id="A0A2K1QX74"/>
<organism evidence="4 5">
    <name type="scientific">Sphaceloma murrayae</name>
    <dbReference type="NCBI Taxonomy" id="2082308"/>
    <lineage>
        <taxon>Eukaryota</taxon>
        <taxon>Fungi</taxon>
        <taxon>Dikarya</taxon>
        <taxon>Ascomycota</taxon>
        <taxon>Pezizomycotina</taxon>
        <taxon>Dothideomycetes</taxon>
        <taxon>Dothideomycetidae</taxon>
        <taxon>Myriangiales</taxon>
        <taxon>Elsinoaceae</taxon>
        <taxon>Sphaceloma</taxon>
    </lineage>
</organism>
<evidence type="ECO:0000313" key="4">
    <source>
        <dbReference type="EMBL" id="PNS19651.1"/>
    </source>
</evidence>
<name>A0A2K1QX74_9PEZI</name>
<feature type="region of interest" description="Disordered" evidence="2">
    <location>
        <begin position="362"/>
        <end position="641"/>
    </location>
</feature>
<dbReference type="GO" id="GO:0000009">
    <property type="term" value="F:alpha-1,6-mannosyltransferase activity"/>
    <property type="evidence" value="ECO:0007669"/>
    <property type="project" value="InterPro"/>
</dbReference>
<feature type="compositionally biased region" description="Basic residues" evidence="2">
    <location>
        <begin position="518"/>
        <end position="530"/>
    </location>
</feature>
<proteinExistence type="inferred from homology"/>
<dbReference type="InterPro" id="IPR039367">
    <property type="entry name" value="Och1-like"/>
</dbReference>
<dbReference type="InterPro" id="IPR029044">
    <property type="entry name" value="Nucleotide-diphossugar_trans"/>
</dbReference>
<dbReference type="Pfam" id="PF04488">
    <property type="entry name" value="Gly_transf_sug"/>
    <property type="match status" value="1"/>
</dbReference>
<dbReference type="OrthoDB" id="409543at2759"/>
<reference evidence="4 5" key="1">
    <citation type="submission" date="2017-06" db="EMBL/GenBank/DDBJ databases">
        <title>Draft genome sequence of a variant of Elsinoe murrayae.</title>
        <authorList>
            <person name="Cheng Q."/>
        </authorList>
    </citation>
    <scope>NUCLEOTIDE SEQUENCE [LARGE SCALE GENOMIC DNA]</scope>
    <source>
        <strain evidence="4 5">CQ-2017a</strain>
    </source>
</reference>
<dbReference type="Proteomes" id="UP000243797">
    <property type="component" value="Unassembled WGS sequence"/>
</dbReference>